<dbReference type="STRING" id="97972.A0A2V1D4E1"/>
<organism evidence="3 4">
    <name type="scientific">Periconia macrospinosa</name>
    <dbReference type="NCBI Taxonomy" id="97972"/>
    <lineage>
        <taxon>Eukaryota</taxon>
        <taxon>Fungi</taxon>
        <taxon>Dikarya</taxon>
        <taxon>Ascomycota</taxon>
        <taxon>Pezizomycotina</taxon>
        <taxon>Dothideomycetes</taxon>
        <taxon>Pleosporomycetidae</taxon>
        <taxon>Pleosporales</taxon>
        <taxon>Massarineae</taxon>
        <taxon>Periconiaceae</taxon>
        <taxon>Periconia</taxon>
    </lineage>
</organism>
<dbReference type="PANTHER" id="PTHR38426">
    <property type="entry name" value="MAINTENANCE OF TELOMERE CAPPING PROTEIN 4"/>
    <property type="match status" value="1"/>
</dbReference>
<feature type="compositionally biased region" description="Basic and acidic residues" evidence="1">
    <location>
        <begin position="807"/>
        <end position="820"/>
    </location>
</feature>
<feature type="region of interest" description="Disordered" evidence="1">
    <location>
        <begin position="793"/>
        <end position="830"/>
    </location>
</feature>
<feature type="compositionally biased region" description="Polar residues" evidence="1">
    <location>
        <begin position="879"/>
        <end position="890"/>
    </location>
</feature>
<evidence type="ECO:0000256" key="1">
    <source>
        <dbReference type="SAM" id="MobiDB-lite"/>
    </source>
</evidence>
<feature type="compositionally biased region" description="Polar residues" evidence="1">
    <location>
        <begin position="14"/>
        <end position="26"/>
    </location>
</feature>
<proteinExistence type="predicted"/>
<keyword evidence="4" id="KW-1185">Reference proteome</keyword>
<reference evidence="3 4" key="1">
    <citation type="journal article" date="2018" name="Sci. Rep.">
        <title>Comparative genomics provides insights into the lifestyle and reveals functional heterogeneity of dark septate endophytic fungi.</title>
        <authorList>
            <person name="Knapp D.G."/>
            <person name="Nemeth J.B."/>
            <person name="Barry K."/>
            <person name="Hainaut M."/>
            <person name="Henrissat B."/>
            <person name="Johnson J."/>
            <person name="Kuo A."/>
            <person name="Lim J.H.P."/>
            <person name="Lipzen A."/>
            <person name="Nolan M."/>
            <person name="Ohm R.A."/>
            <person name="Tamas L."/>
            <person name="Grigoriev I.V."/>
            <person name="Spatafora J.W."/>
            <person name="Nagy L.G."/>
            <person name="Kovacs G.M."/>
        </authorList>
    </citation>
    <scope>NUCLEOTIDE SEQUENCE [LARGE SCALE GENOMIC DNA]</scope>
    <source>
        <strain evidence="3 4">DSE2036</strain>
    </source>
</reference>
<feature type="compositionally biased region" description="Low complexity" evidence="1">
    <location>
        <begin position="89"/>
        <end position="100"/>
    </location>
</feature>
<name>A0A2V1D4E1_9PLEO</name>
<dbReference type="Proteomes" id="UP000244855">
    <property type="component" value="Unassembled WGS sequence"/>
</dbReference>
<feature type="compositionally biased region" description="Basic residues" evidence="1">
    <location>
        <begin position="111"/>
        <end position="130"/>
    </location>
</feature>
<accession>A0A2V1D4E1</accession>
<feature type="compositionally biased region" description="Low complexity" evidence="1">
    <location>
        <begin position="152"/>
        <end position="161"/>
    </location>
</feature>
<evidence type="ECO:0000313" key="4">
    <source>
        <dbReference type="Proteomes" id="UP000244855"/>
    </source>
</evidence>
<gene>
    <name evidence="3" type="ORF">DM02DRAFT_575074</name>
</gene>
<feature type="compositionally biased region" description="Basic and acidic residues" evidence="1">
    <location>
        <begin position="948"/>
        <end position="961"/>
    </location>
</feature>
<dbReference type="EMBL" id="KZ805633">
    <property type="protein sequence ID" value="PVH92917.1"/>
    <property type="molecule type" value="Genomic_DNA"/>
</dbReference>
<dbReference type="InterPro" id="IPR038769">
    <property type="entry name" value="MTC4"/>
</dbReference>
<evidence type="ECO:0000313" key="3">
    <source>
        <dbReference type="EMBL" id="PVH92917.1"/>
    </source>
</evidence>
<feature type="compositionally biased region" description="Polar residues" evidence="1">
    <location>
        <begin position="137"/>
        <end position="146"/>
    </location>
</feature>
<feature type="transmembrane region" description="Helical" evidence="2">
    <location>
        <begin position="1197"/>
        <end position="1215"/>
    </location>
</feature>
<dbReference type="OrthoDB" id="1076608at2759"/>
<dbReference type="AlphaFoldDB" id="A0A2V1D4E1"/>
<feature type="compositionally biased region" description="Basic and acidic residues" evidence="1">
    <location>
        <begin position="674"/>
        <end position="687"/>
    </location>
</feature>
<feature type="compositionally biased region" description="Basic and acidic residues" evidence="1">
    <location>
        <begin position="628"/>
        <end position="638"/>
    </location>
</feature>
<evidence type="ECO:0000256" key="2">
    <source>
        <dbReference type="SAM" id="Phobius"/>
    </source>
</evidence>
<keyword evidence="2" id="KW-0812">Transmembrane</keyword>
<feature type="region of interest" description="Disordered" evidence="1">
    <location>
        <begin position="611"/>
        <end position="775"/>
    </location>
</feature>
<sequence length="1217" mass="137004">MSIPSSEGRRSVSPGLSASSSHTLASGYSGVDQHNGEASSAQRPVFSQRRSDASRQEMPQPHSPASTLSVEAIEERDFARRKERHRKSGGFLLDSFGSSLRNDSAHLADKKAKRGSRHSRTQERSHHHTRRPGEHATANSSPLSRQVDTTDRTTTVSSHRTPSPNMRAKANDNIHVMKRRSAHGIASKIRDRSPEPASAPSTAHAAIDPNQIVHMALNLSESRRRNLASGQLLIPQPRISSISGMDGSLHSQGTGGSLRQYLNDQRRASRNISPGGTISPGRHMSTSLQRSGVLLIQGRQPSPALLARRDKALAFFELRVEYLRLLEFLPPLRPDATEPGNFIVTANNVPGSPHVHLTRMPSGAGKVYSLGRPYNPLQFLRNRRLRARERKNLDHLPEEFANVDQVRDWVDRVEKESKTPQYRQTDGVILPSIRDGAESQDAPSQHSRPQMVWMFTSEELLADAHWLERNDNKTIIEDRYGNKIFPSKEPERQDFLQARPSKEYSEKRRKSWVEGIAGAPADAGTGDESETTSERGRKRRLLPTFRAESPKPKGHSRMISKVHTGAHTDSSDSDSDTNKWRRPRKSHKVVENNRDTGPLELRMKELLEKEAQETQAETKTPLIFTPDTPDKWGREQPDQNHSVRNSLEVPGRAVDGGRPDLDLGLKLPPTNRSHVHDATESIKESRSSFDNNNTAPDTPLHQKHFPFIDGNVSPSLSRAGSLKNKTKKSKLDLFRSDESSKHRHEHDHNHEVEINGLEKRQNSRPVHDETDESNGIGAAIWAAPGAVKNLLGHRKNDSVSSLQSPTKESRKESKEPKEPHSAVSRFLKGVKHEGSKVQEFIFRKDRPLGEYDTDSTSEDNTAPDTDTDDDAPKWRADDATSNLPSKTNNHYHLELPSFRSSQKNHVEEDEDYSDLSDHVTRQARERATSRSSRFDRLAPPRMDLSRISSKDSQRSDQDRINRILAHPGGVGRGGLPVTALANSDEKRTSSRPTLEGKRHWSITDENGDVIHRSKMTTVVTAAEIARVRALFLCSGVKAREIVRRISEVRSDPPAYLKRAAETANAHLYAVPRKEEHVLASRLLLNDFENSTSSLYTSASTFRDSTVKELSSLISTLTTQIESDLFPRVRNSGDEAVTITSDVNSTAPLTVKQVTDEIDRMLRMRRRRMRWVRRVGWTMVEWMLLSFMWFAWLTVTVFGAFGRVFGFFWNIVRWLLWI</sequence>
<feature type="compositionally biased region" description="Basic and acidic residues" evidence="1">
    <location>
        <begin position="729"/>
        <end position="768"/>
    </location>
</feature>
<feature type="compositionally biased region" description="Basic and acidic residues" evidence="1">
    <location>
        <begin position="915"/>
        <end position="938"/>
    </location>
</feature>
<feature type="region of interest" description="Disordered" evidence="1">
    <location>
        <begin position="848"/>
        <end position="996"/>
    </location>
</feature>
<protein>
    <submittedName>
        <fullName evidence="3">Uncharacterized protein</fullName>
    </submittedName>
</protein>
<feature type="region of interest" description="Disordered" evidence="1">
    <location>
        <begin position="1"/>
        <end position="168"/>
    </location>
</feature>
<feature type="compositionally biased region" description="Basic and acidic residues" evidence="1">
    <location>
        <begin position="486"/>
        <end position="506"/>
    </location>
</feature>
<feature type="region of interest" description="Disordered" evidence="1">
    <location>
        <begin position="486"/>
        <end position="599"/>
    </location>
</feature>
<feature type="compositionally biased region" description="Basic and acidic residues" evidence="1">
    <location>
        <begin position="983"/>
        <end position="996"/>
    </location>
</feature>
<dbReference type="PANTHER" id="PTHR38426:SF1">
    <property type="entry name" value="MAINTENANCE OF TELOMERE CAPPING PROTEIN 4"/>
    <property type="match status" value="1"/>
</dbReference>
<keyword evidence="2" id="KW-0472">Membrane</keyword>
<keyword evidence="2" id="KW-1133">Transmembrane helix</keyword>